<accession>A0A816TG72</accession>
<gene>
    <name evidence="1" type="ORF">DARMORV10_A05P20270.1</name>
</gene>
<protein>
    <submittedName>
        <fullName evidence="1">(rape) hypothetical protein</fullName>
    </submittedName>
</protein>
<reference evidence="1" key="1">
    <citation type="submission" date="2021-01" db="EMBL/GenBank/DDBJ databases">
        <authorList>
            <consortium name="Genoscope - CEA"/>
            <person name="William W."/>
        </authorList>
    </citation>
    <scope>NUCLEOTIDE SEQUENCE</scope>
</reference>
<evidence type="ECO:0000313" key="1">
    <source>
        <dbReference type="EMBL" id="CAF2097807.1"/>
    </source>
</evidence>
<dbReference type="EMBL" id="HG994359">
    <property type="protein sequence ID" value="CAF2097807.1"/>
    <property type="molecule type" value="Genomic_DNA"/>
</dbReference>
<name>A0A816TG72_BRANA</name>
<dbReference type="AlphaFoldDB" id="A0A816TG72"/>
<sequence>MANEPSISTRRNRWRLSFCLPKSSLMEYALNDEISVEREKGRKMKRKHFLSHKK</sequence>
<dbReference type="Proteomes" id="UP001295469">
    <property type="component" value="Chromosome A05"/>
</dbReference>
<proteinExistence type="predicted"/>
<organism evidence="1">
    <name type="scientific">Brassica napus</name>
    <name type="common">Rape</name>
    <dbReference type="NCBI Taxonomy" id="3708"/>
    <lineage>
        <taxon>Eukaryota</taxon>
        <taxon>Viridiplantae</taxon>
        <taxon>Streptophyta</taxon>
        <taxon>Embryophyta</taxon>
        <taxon>Tracheophyta</taxon>
        <taxon>Spermatophyta</taxon>
        <taxon>Magnoliopsida</taxon>
        <taxon>eudicotyledons</taxon>
        <taxon>Gunneridae</taxon>
        <taxon>Pentapetalae</taxon>
        <taxon>rosids</taxon>
        <taxon>malvids</taxon>
        <taxon>Brassicales</taxon>
        <taxon>Brassicaceae</taxon>
        <taxon>Brassiceae</taxon>
        <taxon>Brassica</taxon>
    </lineage>
</organism>